<protein>
    <submittedName>
        <fullName evidence="2">Uncharacterized protein</fullName>
    </submittedName>
</protein>
<accession>A0AC34G065</accession>
<organism evidence="1 2">
    <name type="scientific">Panagrolaimus sp. ES5</name>
    <dbReference type="NCBI Taxonomy" id="591445"/>
    <lineage>
        <taxon>Eukaryota</taxon>
        <taxon>Metazoa</taxon>
        <taxon>Ecdysozoa</taxon>
        <taxon>Nematoda</taxon>
        <taxon>Chromadorea</taxon>
        <taxon>Rhabditida</taxon>
        <taxon>Tylenchina</taxon>
        <taxon>Panagrolaimomorpha</taxon>
        <taxon>Panagrolaimoidea</taxon>
        <taxon>Panagrolaimidae</taxon>
        <taxon>Panagrolaimus</taxon>
    </lineage>
</organism>
<sequence length="287" mass="32810">MAAEEVIDLAEDDDRIELLPHEQTLMLDTMNDDVLFITGRGIGIERLCLHHLHMYSDPKLLVLVLNTSSADEHFFLNKLKEMNPTCPPKLINSDVSVKQRETVYLDGGVQFITSRVLMVDLLTDRIPVQNVTGIVIYRAHEETVYLDGGVQFITSRVLMVDLLTDRIPVQNVTGIVIYRAHEILRSFQESFILRLYREKKAGGFVKAFSDNPNIITSSGIGQLQRLFDKLYVKNVRLLPRFDSVIKETYDAAPPKLCELEVDLPVQLRKVRMGLMDIIRTCVRELKQ</sequence>
<evidence type="ECO:0000313" key="2">
    <source>
        <dbReference type="WBParaSite" id="ES5_v2.g23200.t1"/>
    </source>
</evidence>
<dbReference type="WBParaSite" id="ES5_v2.g23200.t1">
    <property type="protein sequence ID" value="ES5_v2.g23200.t1"/>
    <property type="gene ID" value="ES5_v2.g23200"/>
</dbReference>
<proteinExistence type="predicted"/>
<reference evidence="2" key="1">
    <citation type="submission" date="2022-11" db="UniProtKB">
        <authorList>
            <consortium name="WormBaseParasite"/>
        </authorList>
    </citation>
    <scope>IDENTIFICATION</scope>
</reference>
<dbReference type="Proteomes" id="UP000887579">
    <property type="component" value="Unplaced"/>
</dbReference>
<evidence type="ECO:0000313" key="1">
    <source>
        <dbReference type="Proteomes" id="UP000887579"/>
    </source>
</evidence>
<name>A0AC34G065_9BILA</name>